<feature type="region of interest" description="Disordered" evidence="1">
    <location>
        <begin position="1"/>
        <end position="24"/>
    </location>
</feature>
<sequence>MQGGEGRAMKAAADDVRGGSPVRRGRRRALGNAAAATAVAVMLAGCVSSPPKALYDLSASTAAPAATATPAARPAAKASRVQLLVPEPRALAALNTNSIAAKSSPSAISYYQNVLWADQLPRVVQARVVESLENSGRVHAVGVPGQGLLINYQVLIDIRAFQLDAYHGRRGVVEFSVQILDDANGRVVASQVFRGESRASSETADAAVAAMDAALGQVLAQMVPWIDGAV</sequence>
<protein>
    <submittedName>
        <fullName evidence="3">Cholesterol transport system auxiliary component</fullName>
    </submittedName>
</protein>
<evidence type="ECO:0000256" key="1">
    <source>
        <dbReference type="SAM" id="MobiDB-lite"/>
    </source>
</evidence>
<dbReference type="Pfam" id="PF03886">
    <property type="entry name" value="ABC_trans_aux"/>
    <property type="match status" value="1"/>
</dbReference>
<dbReference type="EMBL" id="FRXO01000010">
    <property type="protein sequence ID" value="SHO67098.1"/>
    <property type="molecule type" value="Genomic_DNA"/>
</dbReference>
<dbReference type="SUPFAM" id="SSF159594">
    <property type="entry name" value="XCC0632-like"/>
    <property type="match status" value="1"/>
</dbReference>
<evidence type="ECO:0000313" key="3">
    <source>
        <dbReference type="EMBL" id="SHO67098.1"/>
    </source>
</evidence>
<dbReference type="Proteomes" id="UP000186406">
    <property type="component" value="Unassembled WGS sequence"/>
</dbReference>
<dbReference type="OrthoDB" id="9808689at2"/>
<accession>A0A1M7ZQA7</accession>
<organism evidence="3 4">
    <name type="scientific">Pseudoxanthobacter soli DSM 19599</name>
    <dbReference type="NCBI Taxonomy" id="1123029"/>
    <lineage>
        <taxon>Bacteria</taxon>
        <taxon>Pseudomonadati</taxon>
        <taxon>Pseudomonadota</taxon>
        <taxon>Alphaproteobacteria</taxon>
        <taxon>Hyphomicrobiales</taxon>
        <taxon>Segnochrobactraceae</taxon>
        <taxon>Pseudoxanthobacter</taxon>
    </lineage>
</organism>
<reference evidence="3 4" key="1">
    <citation type="submission" date="2016-12" db="EMBL/GenBank/DDBJ databases">
        <authorList>
            <person name="Song W.-J."/>
            <person name="Kurnit D.M."/>
        </authorList>
    </citation>
    <scope>NUCLEOTIDE SEQUENCE [LARGE SCALE GENOMIC DNA]</scope>
    <source>
        <strain evidence="3 4">DSM 19599</strain>
    </source>
</reference>
<proteinExistence type="predicted"/>
<dbReference type="Gene3D" id="3.40.50.10610">
    <property type="entry name" value="ABC-type transport auxiliary lipoprotein component"/>
    <property type="match status" value="1"/>
</dbReference>
<dbReference type="InterPro" id="IPR005586">
    <property type="entry name" value="ABC_trans_aux"/>
</dbReference>
<name>A0A1M7ZQA7_9HYPH</name>
<dbReference type="AlphaFoldDB" id="A0A1M7ZQA7"/>
<evidence type="ECO:0000259" key="2">
    <source>
        <dbReference type="Pfam" id="PF03886"/>
    </source>
</evidence>
<keyword evidence="4" id="KW-1185">Reference proteome</keyword>
<gene>
    <name evidence="3" type="ORF">SAMN02745172_03762</name>
</gene>
<feature type="domain" description="ABC-type transport auxiliary lipoprotein component" evidence="2">
    <location>
        <begin position="68"/>
        <end position="222"/>
    </location>
</feature>
<evidence type="ECO:0000313" key="4">
    <source>
        <dbReference type="Proteomes" id="UP000186406"/>
    </source>
</evidence>
<dbReference type="STRING" id="1123029.SAMN02745172_03762"/>